<proteinExistence type="predicted"/>
<keyword evidence="2" id="KW-1185">Reference proteome</keyword>
<comment type="caution">
    <text evidence="1">The sequence shown here is derived from an EMBL/GenBank/DDBJ whole genome shotgun (WGS) entry which is preliminary data.</text>
</comment>
<protein>
    <submittedName>
        <fullName evidence="1">Uncharacterized protein</fullName>
    </submittedName>
</protein>
<evidence type="ECO:0000313" key="2">
    <source>
        <dbReference type="Proteomes" id="UP000740926"/>
    </source>
</evidence>
<reference evidence="1 2" key="1">
    <citation type="journal article" date="2020" name="Microb. Genom.">
        <title>Genetic diversity of clinical and environmental Mucorales isolates obtained from an investigation of mucormycosis cases among solid organ transplant recipients.</title>
        <authorList>
            <person name="Nguyen M.H."/>
            <person name="Kaul D."/>
            <person name="Muto C."/>
            <person name="Cheng S.J."/>
            <person name="Richter R.A."/>
            <person name="Bruno V.M."/>
            <person name="Liu G."/>
            <person name="Beyhan S."/>
            <person name="Sundermann A.J."/>
            <person name="Mounaud S."/>
            <person name="Pasculle A.W."/>
            <person name="Nierman W.C."/>
            <person name="Driscoll E."/>
            <person name="Cumbie R."/>
            <person name="Clancy C.J."/>
            <person name="Dupont C.L."/>
        </authorList>
    </citation>
    <scope>NUCLEOTIDE SEQUENCE [LARGE SCALE GENOMIC DNA]</scope>
    <source>
        <strain evidence="1 2">GL24</strain>
    </source>
</reference>
<sequence>MQHRTTQIGRAADCDAVALVGLRVRLDPVYGTGFQCQVARHAQRADGVPRRDDATRLHGGAADGARSLQHGVASHRHLAAQLALPIDADRQDALINAGSSGKTRAVAGQRQHAGAGLGQAARSGQDARIGTRLRGVQMQGPGRTHVHIAGQGTARGGQRTGRHAPVLRTAARQPA</sequence>
<accession>A0A9P6YGL4</accession>
<evidence type="ECO:0000313" key="1">
    <source>
        <dbReference type="EMBL" id="KAG1548015.1"/>
    </source>
</evidence>
<gene>
    <name evidence="1" type="ORF">G6F50_013491</name>
</gene>
<dbReference type="AlphaFoldDB" id="A0A9P6YGL4"/>
<organism evidence="1 2">
    <name type="scientific">Rhizopus delemar</name>
    <dbReference type="NCBI Taxonomy" id="936053"/>
    <lineage>
        <taxon>Eukaryota</taxon>
        <taxon>Fungi</taxon>
        <taxon>Fungi incertae sedis</taxon>
        <taxon>Mucoromycota</taxon>
        <taxon>Mucoromycotina</taxon>
        <taxon>Mucoromycetes</taxon>
        <taxon>Mucorales</taxon>
        <taxon>Mucorineae</taxon>
        <taxon>Rhizopodaceae</taxon>
        <taxon>Rhizopus</taxon>
    </lineage>
</organism>
<dbReference type="Proteomes" id="UP000740926">
    <property type="component" value="Unassembled WGS sequence"/>
</dbReference>
<name>A0A9P6YGL4_9FUNG</name>
<dbReference type="EMBL" id="JAANIU010005374">
    <property type="protein sequence ID" value="KAG1548015.1"/>
    <property type="molecule type" value="Genomic_DNA"/>
</dbReference>